<comment type="caution">
    <text evidence="1">The sequence shown here is derived from an EMBL/GenBank/DDBJ whole genome shotgun (WGS) entry which is preliminary data.</text>
</comment>
<accession>A0A5B7FQA4</accession>
<protein>
    <submittedName>
        <fullName evidence="1">Uncharacterized protein</fullName>
    </submittedName>
</protein>
<dbReference type="AlphaFoldDB" id="A0A5B7FQA4"/>
<evidence type="ECO:0000313" key="1">
    <source>
        <dbReference type="EMBL" id="MPC47636.1"/>
    </source>
</evidence>
<gene>
    <name evidence="1" type="ORF">E2C01_041387</name>
</gene>
<keyword evidence="2" id="KW-1185">Reference proteome</keyword>
<sequence length="102" mass="11373">MEKKVLLACPEIDRQPMEVTRQIEIDLCSPVKYRMLMIDDDEIYGKPRRVTALSQPASLGALHVPEASPHFRPAQETLLDLQLCPGGTAKTAISGRNEENTQ</sequence>
<name>A0A5B7FQA4_PORTR</name>
<reference evidence="1 2" key="1">
    <citation type="submission" date="2019-05" db="EMBL/GenBank/DDBJ databases">
        <title>Another draft genome of Portunus trituberculatus and its Hox gene families provides insights of decapod evolution.</title>
        <authorList>
            <person name="Jeong J.-H."/>
            <person name="Song I."/>
            <person name="Kim S."/>
            <person name="Choi T."/>
            <person name="Kim D."/>
            <person name="Ryu S."/>
            <person name="Kim W."/>
        </authorList>
    </citation>
    <scope>NUCLEOTIDE SEQUENCE [LARGE SCALE GENOMIC DNA]</scope>
    <source>
        <tissue evidence="1">Muscle</tissue>
    </source>
</reference>
<proteinExistence type="predicted"/>
<organism evidence="1 2">
    <name type="scientific">Portunus trituberculatus</name>
    <name type="common">Swimming crab</name>
    <name type="synonym">Neptunus trituberculatus</name>
    <dbReference type="NCBI Taxonomy" id="210409"/>
    <lineage>
        <taxon>Eukaryota</taxon>
        <taxon>Metazoa</taxon>
        <taxon>Ecdysozoa</taxon>
        <taxon>Arthropoda</taxon>
        <taxon>Crustacea</taxon>
        <taxon>Multicrustacea</taxon>
        <taxon>Malacostraca</taxon>
        <taxon>Eumalacostraca</taxon>
        <taxon>Eucarida</taxon>
        <taxon>Decapoda</taxon>
        <taxon>Pleocyemata</taxon>
        <taxon>Brachyura</taxon>
        <taxon>Eubrachyura</taxon>
        <taxon>Portunoidea</taxon>
        <taxon>Portunidae</taxon>
        <taxon>Portuninae</taxon>
        <taxon>Portunus</taxon>
    </lineage>
</organism>
<evidence type="ECO:0000313" key="2">
    <source>
        <dbReference type="Proteomes" id="UP000324222"/>
    </source>
</evidence>
<dbReference type="EMBL" id="VSRR010007840">
    <property type="protein sequence ID" value="MPC47636.1"/>
    <property type="molecule type" value="Genomic_DNA"/>
</dbReference>
<dbReference type="Proteomes" id="UP000324222">
    <property type="component" value="Unassembled WGS sequence"/>
</dbReference>